<evidence type="ECO:0000256" key="1">
    <source>
        <dbReference type="ARBA" id="ARBA00007957"/>
    </source>
</evidence>
<sequence>MKRNTIQRALTLEAVQKLQSHPTADEVYAAVSAEHPHISRGTVYRNLNQLSEDGKIREMEVPGGADRFDHCCHEHYHVRCLKCGRVFDVDMKDIPDLTKAIRDTHGFHFSGYDLMFKGVCPTCIQSQDDSEPHTVNGASENTP</sequence>
<dbReference type="SUPFAM" id="SSF46785">
    <property type="entry name" value="Winged helix' DNA-binding domain"/>
    <property type="match status" value="1"/>
</dbReference>
<dbReference type="InterPro" id="IPR043135">
    <property type="entry name" value="Fur_C"/>
</dbReference>
<name>A0A7X2NLS8_9CLOT</name>
<dbReference type="GO" id="GO:0045892">
    <property type="term" value="P:negative regulation of DNA-templated transcription"/>
    <property type="evidence" value="ECO:0007669"/>
    <property type="project" value="TreeGrafter"/>
</dbReference>
<dbReference type="Pfam" id="PF01475">
    <property type="entry name" value="FUR"/>
    <property type="match status" value="1"/>
</dbReference>
<dbReference type="GO" id="GO:0003700">
    <property type="term" value="F:DNA-binding transcription factor activity"/>
    <property type="evidence" value="ECO:0007669"/>
    <property type="project" value="InterPro"/>
</dbReference>
<proteinExistence type="inferred from homology"/>
<dbReference type="Gene3D" id="3.30.1490.190">
    <property type="match status" value="1"/>
</dbReference>
<evidence type="ECO:0000313" key="9">
    <source>
        <dbReference type="Proteomes" id="UP000429958"/>
    </source>
</evidence>
<dbReference type="PANTHER" id="PTHR33202">
    <property type="entry name" value="ZINC UPTAKE REGULATION PROTEIN"/>
    <property type="match status" value="1"/>
</dbReference>
<keyword evidence="6" id="KW-0804">Transcription</keyword>
<evidence type="ECO:0000313" key="8">
    <source>
        <dbReference type="EMBL" id="MSS37219.1"/>
    </source>
</evidence>
<dbReference type="Proteomes" id="UP000429958">
    <property type="component" value="Unassembled WGS sequence"/>
</dbReference>
<dbReference type="GO" id="GO:0000976">
    <property type="term" value="F:transcription cis-regulatory region binding"/>
    <property type="evidence" value="ECO:0007669"/>
    <property type="project" value="TreeGrafter"/>
</dbReference>
<keyword evidence="3 7" id="KW-0862">Zinc</keyword>
<dbReference type="InterPro" id="IPR036390">
    <property type="entry name" value="WH_DNA-bd_sf"/>
</dbReference>
<dbReference type="GO" id="GO:0008270">
    <property type="term" value="F:zinc ion binding"/>
    <property type="evidence" value="ECO:0007669"/>
    <property type="project" value="TreeGrafter"/>
</dbReference>
<dbReference type="InterPro" id="IPR036388">
    <property type="entry name" value="WH-like_DNA-bd_sf"/>
</dbReference>
<evidence type="ECO:0000256" key="6">
    <source>
        <dbReference type="ARBA" id="ARBA00023163"/>
    </source>
</evidence>
<evidence type="ECO:0000256" key="5">
    <source>
        <dbReference type="ARBA" id="ARBA00023125"/>
    </source>
</evidence>
<dbReference type="EMBL" id="VUMD01000009">
    <property type="protein sequence ID" value="MSS37219.1"/>
    <property type="molecule type" value="Genomic_DNA"/>
</dbReference>
<evidence type="ECO:0000256" key="2">
    <source>
        <dbReference type="ARBA" id="ARBA00022491"/>
    </source>
</evidence>
<dbReference type="PANTHER" id="PTHR33202:SF22">
    <property type="entry name" value="HYDROGEN PEROXIDE SENSITIVE REPRESSOR"/>
    <property type="match status" value="1"/>
</dbReference>
<comment type="cofactor">
    <cofactor evidence="7">
        <name>Zn(2+)</name>
        <dbReference type="ChEBI" id="CHEBI:29105"/>
    </cofactor>
    <text evidence="7">Binds 1 zinc ion per subunit.</text>
</comment>
<keyword evidence="2" id="KW-0678">Repressor</keyword>
<comment type="similarity">
    <text evidence="1">Belongs to the Fur family.</text>
</comment>
<feature type="binding site" evidence="7">
    <location>
        <position position="80"/>
    </location>
    <ligand>
        <name>Zn(2+)</name>
        <dbReference type="ChEBI" id="CHEBI:29105"/>
    </ligand>
</feature>
<accession>A0A7X2NLS8</accession>
<keyword evidence="4" id="KW-0805">Transcription regulation</keyword>
<feature type="binding site" evidence="7">
    <location>
        <position position="120"/>
    </location>
    <ligand>
        <name>Zn(2+)</name>
        <dbReference type="ChEBI" id="CHEBI:29105"/>
    </ligand>
</feature>
<dbReference type="InterPro" id="IPR002481">
    <property type="entry name" value="FUR"/>
</dbReference>
<keyword evidence="5" id="KW-0238">DNA-binding</keyword>
<dbReference type="RefSeq" id="WP_154472654.1">
    <property type="nucleotide sequence ID" value="NZ_DBEWUL010000047.1"/>
</dbReference>
<dbReference type="Gene3D" id="1.10.10.10">
    <property type="entry name" value="Winged helix-like DNA-binding domain superfamily/Winged helix DNA-binding domain"/>
    <property type="match status" value="1"/>
</dbReference>
<comment type="caution">
    <text evidence="8">The sequence shown here is derived from an EMBL/GenBank/DDBJ whole genome shotgun (WGS) entry which is preliminary data.</text>
</comment>
<evidence type="ECO:0000256" key="7">
    <source>
        <dbReference type="PIRSR" id="PIRSR602481-1"/>
    </source>
</evidence>
<evidence type="ECO:0000256" key="3">
    <source>
        <dbReference type="ARBA" id="ARBA00022833"/>
    </source>
</evidence>
<dbReference type="GO" id="GO:1900376">
    <property type="term" value="P:regulation of secondary metabolite biosynthetic process"/>
    <property type="evidence" value="ECO:0007669"/>
    <property type="project" value="TreeGrafter"/>
</dbReference>
<keyword evidence="9" id="KW-1185">Reference proteome</keyword>
<feature type="binding site" evidence="7">
    <location>
        <position position="83"/>
    </location>
    <ligand>
        <name>Zn(2+)</name>
        <dbReference type="ChEBI" id="CHEBI:29105"/>
    </ligand>
</feature>
<organism evidence="8 9">
    <name type="scientific">Clostridium porci</name>
    <dbReference type="NCBI Taxonomy" id="2605778"/>
    <lineage>
        <taxon>Bacteria</taxon>
        <taxon>Bacillati</taxon>
        <taxon>Bacillota</taxon>
        <taxon>Clostridia</taxon>
        <taxon>Eubacteriales</taxon>
        <taxon>Clostridiaceae</taxon>
        <taxon>Clostridium</taxon>
    </lineage>
</organism>
<protein>
    <submittedName>
        <fullName evidence="8">Transcriptional repressor</fullName>
    </submittedName>
</protein>
<dbReference type="CDD" id="cd07153">
    <property type="entry name" value="Fur_like"/>
    <property type="match status" value="1"/>
</dbReference>
<keyword evidence="7" id="KW-0479">Metal-binding</keyword>
<dbReference type="AlphaFoldDB" id="A0A7X2NLS8"/>
<feature type="binding site" evidence="7">
    <location>
        <position position="123"/>
    </location>
    <ligand>
        <name>Zn(2+)</name>
        <dbReference type="ChEBI" id="CHEBI:29105"/>
    </ligand>
</feature>
<gene>
    <name evidence="8" type="ORF">FYJ39_11695</name>
</gene>
<evidence type="ECO:0000256" key="4">
    <source>
        <dbReference type="ARBA" id="ARBA00023015"/>
    </source>
</evidence>
<reference evidence="8 9" key="1">
    <citation type="submission" date="2019-08" db="EMBL/GenBank/DDBJ databases">
        <title>In-depth cultivation of the pig gut microbiome towards novel bacterial diversity and tailored functional studies.</title>
        <authorList>
            <person name="Wylensek D."/>
            <person name="Hitch T.C.A."/>
            <person name="Clavel T."/>
        </authorList>
    </citation>
    <scope>NUCLEOTIDE SEQUENCE [LARGE SCALE GENOMIC DNA]</scope>
    <source>
        <strain evidence="8 9">WCA-389-WT-23D1</strain>
    </source>
</reference>